<feature type="compositionally biased region" description="Basic and acidic residues" evidence="1">
    <location>
        <begin position="151"/>
        <end position="212"/>
    </location>
</feature>
<evidence type="ECO:0000313" key="3">
    <source>
        <dbReference type="Proteomes" id="UP000521943"/>
    </source>
</evidence>
<feature type="region of interest" description="Disordered" evidence="1">
    <location>
        <begin position="544"/>
        <end position="729"/>
    </location>
</feature>
<feature type="compositionally biased region" description="Polar residues" evidence="1">
    <location>
        <begin position="8"/>
        <end position="22"/>
    </location>
</feature>
<dbReference type="EMBL" id="JACGCI010000104">
    <property type="protein sequence ID" value="KAF6745606.1"/>
    <property type="molecule type" value="Genomic_DNA"/>
</dbReference>
<sequence>MASDPNIKLNSNGHRNNASQLRGTGYAPADPTLPPYSDPQGGLLAPPPQHIQNRHSHNLGATFNNENCEAPILNGPTQVQRVGNSQTTNNGATTNAYGGFHFLNASTYQGGAKHIQAVGNGTIMRSGESPPPSRMEALGQDAQQPQVSQRPAEREQRQDLRTQDSNQKARERDQIVQENRRRAEENRQRAQQRARESEQRAQEASQKAERKPAAPTPAPPPSGPRLPQQSTQAHPPSGPSAFARPTVPPPPPSLGPYNPSPKAASTRPSGARTYVPMPAPPPGVAGSNSSLGSGRSTPATPKTPVSAPRPSTYAYPSPSSISHSPTVRQPAPAVPPASYRYVDSHNIGPTWNTEHAKGPVFNGGVTFGGGASARQLALAGGLDQIDDDDDEEDEDEQGQQHQPLPSTQRPYMSPQSEHRPLGSPFQESHNPRGNAMGGYAESPRQHSEFLPQQYQHAPAPTQEAWNARARPPHPTSQMPPPPPQHQPQYPPRSVYGHQLPLERPGQIPASRLAPPVPPYYPPMMPGAVVPVSMAVPLQPIYVVSPGYPYQHYQPQPQPPPPPPYYGRPPSRSRSRGDYYEDRRYYRSRSPSRDRDYERSERRGTPFASPQARSSRRYLDSREPSPESSYRKSGGYPSSDDEEYGEGRRRPLNRQRMRMQNIPAGCEHCSSRGDDEDSLTNEGSVGVPIHIQAPTSTFNTPQTRRGTPLPPAEVPLQNRTPEGGPLPLLLSPQKAPVAFMYD</sequence>
<keyword evidence="3" id="KW-1185">Reference proteome</keyword>
<feature type="compositionally biased region" description="Low complexity" evidence="1">
    <location>
        <begin position="544"/>
        <end position="554"/>
    </location>
</feature>
<feature type="compositionally biased region" description="Pro residues" evidence="1">
    <location>
        <begin position="514"/>
        <end position="524"/>
    </location>
</feature>
<feature type="compositionally biased region" description="Pro residues" evidence="1">
    <location>
        <begin position="555"/>
        <end position="566"/>
    </location>
</feature>
<feature type="compositionally biased region" description="Pro residues" evidence="1">
    <location>
        <begin position="472"/>
        <end position="490"/>
    </location>
</feature>
<proteinExistence type="predicted"/>
<feature type="compositionally biased region" description="Basic and acidic residues" evidence="1">
    <location>
        <begin position="574"/>
        <end position="603"/>
    </location>
</feature>
<dbReference type="OrthoDB" id="10451693at2759"/>
<feature type="compositionally biased region" description="Polar residues" evidence="1">
    <location>
        <begin position="317"/>
        <end position="327"/>
    </location>
</feature>
<gene>
    <name evidence="2" type="ORF">DFP72DRAFT_1077384</name>
</gene>
<organism evidence="2 3">
    <name type="scientific">Ephemerocybe angulata</name>
    <dbReference type="NCBI Taxonomy" id="980116"/>
    <lineage>
        <taxon>Eukaryota</taxon>
        <taxon>Fungi</taxon>
        <taxon>Dikarya</taxon>
        <taxon>Basidiomycota</taxon>
        <taxon>Agaricomycotina</taxon>
        <taxon>Agaricomycetes</taxon>
        <taxon>Agaricomycetidae</taxon>
        <taxon>Agaricales</taxon>
        <taxon>Agaricineae</taxon>
        <taxon>Psathyrellaceae</taxon>
        <taxon>Ephemerocybe</taxon>
    </lineage>
</organism>
<feature type="compositionally biased region" description="Pro residues" evidence="1">
    <location>
        <begin position="214"/>
        <end position="224"/>
    </location>
</feature>
<evidence type="ECO:0000313" key="2">
    <source>
        <dbReference type="EMBL" id="KAF6745606.1"/>
    </source>
</evidence>
<feature type="compositionally biased region" description="Polar residues" evidence="1">
    <location>
        <begin position="287"/>
        <end position="300"/>
    </location>
</feature>
<dbReference type="Proteomes" id="UP000521943">
    <property type="component" value="Unassembled WGS sequence"/>
</dbReference>
<feature type="region of interest" description="Disordered" evidence="1">
    <location>
        <begin position="122"/>
        <end position="527"/>
    </location>
</feature>
<feature type="region of interest" description="Disordered" evidence="1">
    <location>
        <begin position="1"/>
        <end position="54"/>
    </location>
</feature>
<feature type="compositionally biased region" description="Polar residues" evidence="1">
    <location>
        <begin position="401"/>
        <end position="415"/>
    </location>
</feature>
<feature type="compositionally biased region" description="Acidic residues" evidence="1">
    <location>
        <begin position="384"/>
        <end position="397"/>
    </location>
</feature>
<reference evidence="2 3" key="1">
    <citation type="submission" date="2020-07" db="EMBL/GenBank/DDBJ databases">
        <title>Comparative genomics of pyrophilous fungi reveals a link between fire events and developmental genes.</title>
        <authorList>
            <consortium name="DOE Joint Genome Institute"/>
            <person name="Steindorff A.S."/>
            <person name="Carver A."/>
            <person name="Calhoun S."/>
            <person name="Stillman K."/>
            <person name="Liu H."/>
            <person name="Lipzen A."/>
            <person name="Pangilinan J."/>
            <person name="Labutti K."/>
            <person name="Bruns T.D."/>
            <person name="Grigoriev I.V."/>
        </authorList>
    </citation>
    <scope>NUCLEOTIDE SEQUENCE [LARGE SCALE GENOMIC DNA]</scope>
    <source>
        <strain evidence="2 3">CBS 144469</strain>
    </source>
</reference>
<feature type="compositionally biased region" description="Polar residues" evidence="1">
    <location>
        <begin position="692"/>
        <end position="704"/>
    </location>
</feature>
<accession>A0A8H6HH04</accession>
<dbReference type="AlphaFoldDB" id="A0A8H6HH04"/>
<feature type="compositionally biased region" description="Low complexity" evidence="1">
    <location>
        <begin position="720"/>
        <end position="729"/>
    </location>
</feature>
<comment type="caution">
    <text evidence="2">The sequence shown here is derived from an EMBL/GenBank/DDBJ whole genome shotgun (WGS) entry which is preliminary data.</text>
</comment>
<name>A0A8H6HH04_9AGAR</name>
<evidence type="ECO:0000256" key="1">
    <source>
        <dbReference type="SAM" id="MobiDB-lite"/>
    </source>
</evidence>
<protein>
    <submittedName>
        <fullName evidence="2">Uncharacterized protein</fullName>
    </submittedName>
</protein>